<sequence length="92" mass="10211">YYPLLLLLLHPSPKSLIIMFNTGRGQGQLCMPPLTKPGTCPSPKPFKFCYSHCHYDRDCEGDLKCCPNSCGHTCEPPVTGKTPWPLCLCSLL</sequence>
<dbReference type="AlphaFoldDB" id="A0A3B3Z9Q8"/>
<reference evidence="2" key="2">
    <citation type="submission" date="2025-09" db="UniProtKB">
        <authorList>
            <consortium name="Ensembl"/>
        </authorList>
    </citation>
    <scope>IDENTIFICATION</scope>
</reference>
<dbReference type="GO" id="GO:0004867">
    <property type="term" value="F:serine-type endopeptidase inhibitor activity"/>
    <property type="evidence" value="ECO:0007669"/>
    <property type="project" value="TreeGrafter"/>
</dbReference>
<protein>
    <recommendedName>
        <fullName evidence="1">WAP domain-containing protein</fullName>
    </recommendedName>
</protein>
<dbReference type="PRINTS" id="PR00003">
    <property type="entry name" value="4DISULPHCORE"/>
</dbReference>
<keyword evidence="3" id="KW-1185">Reference proteome</keyword>
<name>A0A3B3Z9Q8_9GOBI</name>
<dbReference type="Proteomes" id="UP000261520">
    <property type="component" value="Unplaced"/>
</dbReference>
<dbReference type="PANTHER" id="PTHR19441">
    <property type="entry name" value="WHEY ACDIC PROTEIN WAP"/>
    <property type="match status" value="1"/>
</dbReference>
<accession>A0A3B3Z9Q8</accession>
<feature type="domain" description="WAP" evidence="1">
    <location>
        <begin position="33"/>
        <end position="78"/>
    </location>
</feature>
<dbReference type="Ensembl" id="ENSPMGT00000001196.1">
    <property type="protein sequence ID" value="ENSPMGP00000001131.1"/>
    <property type="gene ID" value="ENSPMGG00000001021.1"/>
</dbReference>
<evidence type="ECO:0000259" key="1">
    <source>
        <dbReference type="PROSITE" id="PS51390"/>
    </source>
</evidence>
<dbReference type="SMART" id="SM00217">
    <property type="entry name" value="WAP"/>
    <property type="match status" value="1"/>
</dbReference>
<dbReference type="InterPro" id="IPR050514">
    <property type="entry name" value="WAP_four-disulfide_core"/>
</dbReference>
<proteinExistence type="predicted"/>
<dbReference type="InterPro" id="IPR036645">
    <property type="entry name" value="Elafin-like_sf"/>
</dbReference>
<dbReference type="SUPFAM" id="SSF57256">
    <property type="entry name" value="Elafin-like"/>
    <property type="match status" value="1"/>
</dbReference>
<evidence type="ECO:0000313" key="3">
    <source>
        <dbReference type="Proteomes" id="UP000261520"/>
    </source>
</evidence>
<organism evidence="2 3">
    <name type="scientific">Periophthalmus magnuspinnatus</name>
    <dbReference type="NCBI Taxonomy" id="409849"/>
    <lineage>
        <taxon>Eukaryota</taxon>
        <taxon>Metazoa</taxon>
        <taxon>Chordata</taxon>
        <taxon>Craniata</taxon>
        <taxon>Vertebrata</taxon>
        <taxon>Euteleostomi</taxon>
        <taxon>Actinopterygii</taxon>
        <taxon>Neopterygii</taxon>
        <taxon>Teleostei</taxon>
        <taxon>Neoteleostei</taxon>
        <taxon>Acanthomorphata</taxon>
        <taxon>Gobiaria</taxon>
        <taxon>Gobiiformes</taxon>
        <taxon>Gobioidei</taxon>
        <taxon>Gobiidae</taxon>
        <taxon>Oxudercinae</taxon>
        <taxon>Periophthalmus</taxon>
    </lineage>
</organism>
<dbReference type="Gene3D" id="4.10.75.10">
    <property type="entry name" value="Elafin-like"/>
    <property type="match status" value="1"/>
</dbReference>
<reference evidence="2" key="1">
    <citation type="submission" date="2025-08" db="UniProtKB">
        <authorList>
            <consortium name="Ensembl"/>
        </authorList>
    </citation>
    <scope>IDENTIFICATION</scope>
</reference>
<dbReference type="PROSITE" id="PS51390">
    <property type="entry name" value="WAP"/>
    <property type="match status" value="1"/>
</dbReference>
<dbReference type="PANTHER" id="PTHR19441:SF95">
    <property type="entry name" value="PERLWAPIN ISOFORM X1"/>
    <property type="match status" value="1"/>
</dbReference>
<dbReference type="Pfam" id="PF00095">
    <property type="entry name" value="WAP"/>
    <property type="match status" value="1"/>
</dbReference>
<dbReference type="InterPro" id="IPR008197">
    <property type="entry name" value="WAP_dom"/>
</dbReference>
<evidence type="ECO:0000313" key="2">
    <source>
        <dbReference type="Ensembl" id="ENSPMGP00000001131.1"/>
    </source>
</evidence>
<dbReference type="GO" id="GO:0005615">
    <property type="term" value="C:extracellular space"/>
    <property type="evidence" value="ECO:0007669"/>
    <property type="project" value="TreeGrafter"/>
</dbReference>